<proteinExistence type="predicted"/>
<protein>
    <submittedName>
        <fullName evidence="3">GGDEF family protein</fullName>
    </submittedName>
</protein>
<dbReference type="Proteomes" id="UP000031670">
    <property type="component" value="Unassembled WGS sequence"/>
</dbReference>
<organism evidence="3 4">
    <name type="scientific">Vibrio ishigakensis</name>
    <dbReference type="NCBI Taxonomy" id="1481914"/>
    <lineage>
        <taxon>Bacteria</taxon>
        <taxon>Pseudomonadati</taxon>
        <taxon>Pseudomonadota</taxon>
        <taxon>Gammaproteobacteria</taxon>
        <taxon>Vibrionales</taxon>
        <taxon>Vibrionaceae</taxon>
        <taxon>Vibrio</taxon>
    </lineage>
</organism>
<reference evidence="2 5" key="1">
    <citation type="submission" date="2015-01" db="EMBL/GenBank/DDBJ databases">
        <title>Vibrio sp. C1 JCM 19231 whole genome shotgun sequence.</title>
        <authorList>
            <person name="Sawabe T."/>
            <person name="Meirelles P."/>
            <person name="Feng G."/>
            <person name="Sayaka M."/>
            <person name="Hattori M."/>
            <person name="Ohkuma M."/>
        </authorList>
    </citation>
    <scope>NUCLEOTIDE SEQUENCE [LARGE SCALE GENOMIC DNA]</scope>
    <source>
        <strain evidence="5">JCM 19231</strain>
        <strain evidence="2">JCM19231</strain>
    </source>
</reference>
<sequence>MCQFLVHKAMETAVKWRKHNPDFRIAIKLSASQFASKLLPEILQTNLNQFKLPTDAIELEISEKNLVANEAALSSALDDLSKMGITLTMSDFGHGHASFSYLKHSPFKRIKIDKSFTYNLQHSSEDRAFLYSLMQIIEKLKLDPVLTGIETQEQEQWLMQFNTPFAEGEKYQSPIDSKEFEQALSRQALSIQTYSAIR</sequence>
<dbReference type="Gene3D" id="3.20.20.450">
    <property type="entry name" value="EAL domain"/>
    <property type="match status" value="1"/>
</dbReference>
<evidence type="ECO:0000313" key="3">
    <source>
        <dbReference type="EMBL" id="GAM60060.1"/>
    </source>
</evidence>
<dbReference type="Proteomes" id="UP000031671">
    <property type="component" value="Unassembled WGS sequence"/>
</dbReference>
<dbReference type="InterPro" id="IPR035919">
    <property type="entry name" value="EAL_sf"/>
</dbReference>
<evidence type="ECO:0000313" key="4">
    <source>
        <dbReference type="Proteomes" id="UP000031670"/>
    </source>
</evidence>
<reference evidence="3 4" key="2">
    <citation type="submission" date="2015-01" db="EMBL/GenBank/DDBJ databases">
        <title>Vibrio sp. C5 JCM 19232 whole genome shotgun sequence.</title>
        <authorList>
            <person name="Sawabe T."/>
            <person name="Meirelles P."/>
            <person name="Feng G."/>
            <person name="Sayaka M."/>
            <person name="Hattori M."/>
            <person name="Ohkuma M."/>
        </authorList>
    </citation>
    <scope>NUCLEOTIDE SEQUENCE [LARGE SCALE GENOMIC DNA]</scope>
    <source>
        <strain evidence="3 4">JCM19232</strain>
    </source>
</reference>
<dbReference type="AlphaFoldDB" id="A0A0B8NZS9"/>
<evidence type="ECO:0000313" key="5">
    <source>
        <dbReference type="Proteomes" id="UP000031671"/>
    </source>
</evidence>
<dbReference type="PROSITE" id="PS50883">
    <property type="entry name" value="EAL"/>
    <property type="match status" value="1"/>
</dbReference>
<evidence type="ECO:0000313" key="2">
    <source>
        <dbReference type="EMBL" id="GAM59041.1"/>
    </source>
</evidence>
<accession>A0A0B8NYK4</accession>
<name>A0A0B8NZS9_9VIBR</name>
<dbReference type="PANTHER" id="PTHR44757:SF2">
    <property type="entry name" value="BIOFILM ARCHITECTURE MAINTENANCE PROTEIN MBAA"/>
    <property type="match status" value="1"/>
</dbReference>
<dbReference type="Pfam" id="PF00563">
    <property type="entry name" value="EAL"/>
    <property type="match status" value="1"/>
</dbReference>
<dbReference type="InterPro" id="IPR001633">
    <property type="entry name" value="EAL_dom"/>
</dbReference>
<dbReference type="PANTHER" id="PTHR44757">
    <property type="entry name" value="DIGUANYLATE CYCLASE DGCP"/>
    <property type="match status" value="1"/>
</dbReference>
<gene>
    <name evidence="2" type="ORF">JCM19231_1783</name>
    <name evidence="3" type="ORF">JCM19232_393</name>
</gene>
<comment type="caution">
    <text evidence="3">The sequence shown here is derived from an EMBL/GenBank/DDBJ whole genome shotgun (WGS) entry which is preliminary data.</text>
</comment>
<evidence type="ECO:0000259" key="1">
    <source>
        <dbReference type="PROSITE" id="PS50883"/>
    </source>
</evidence>
<dbReference type="SMART" id="SM00052">
    <property type="entry name" value="EAL"/>
    <property type="match status" value="1"/>
</dbReference>
<accession>A0A0B8NZS9</accession>
<dbReference type="SUPFAM" id="SSF141868">
    <property type="entry name" value="EAL domain-like"/>
    <property type="match status" value="1"/>
</dbReference>
<dbReference type="EMBL" id="BBRZ01000120">
    <property type="protein sequence ID" value="GAM59041.1"/>
    <property type="molecule type" value="Genomic_DNA"/>
</dbReference>
<feature type="domain" description="EAL" evidence="1">
    <location>
        <begin position="1"/>
        <end position="188"/>
    </location>
</feature>
<dbReference type="InterPro" id="IPR052155">
    <property type="entry name" value="Biofilm_reg_signaling"/>
</dbReference>
<keyword evidence="5" id="KW-1185">Reference proteome</keyword>
<dbReference type="EMBL" id="BBSA01000001">
    <property type="protein sequence ID" value="GAM60060.1"/>
    <property type="molecule type" value="Genomic_DNA"/>
</dbReference>
<dbReference type="CDD" id="cd01948">
    <property type="entry name" value="EAL"/>
    <property type="match status" value="1"/>
</dbReference>
<reference evidence="4 5" key="3">
    <citation type="submission" date="2015-01" db="EMBL/GenBank/DDBJ databases">
        <authorList>
            <consortium name="NBRP consortium"/>
            <person name="Sawabe T."/>
            <person name="Meirelles P."/>
            <person name="Feng G."/>
            <person name="Sayaka M."/>
            <person name="Hattori M."/>
            <person name="Ohkuma M."/>
        </authorList>
    </citation>
    <scope>NUCLEOTIDE SEQUENCE [LARGE SCALE GENOMIC DNA]</scope>
    <source>
        <strain evidence="5">JCM 19231</strain>
        <strain evidence="2">JCM19231</strain>
        <strain evidence="3 4">JCM19232</strain>
    </source>
</reference>